<dbReference type="EMBL" id="UATH01000001">
    <property type="protein sequence ID" value="SPY08181.1"/>
    <property type="molecule type" value="Genomic_DNA"/>
</dbReference>
<dbReference type="GO" id="GO:0042742">
    <property type="term" value="P:defense response to bacterium"/>
    <property type="evidence" value="ECO:0007669"/>
    <property type="project" value="UniProtKB-KW"/>
</dbReference>
<organism evidence="7 8">
    <name type="scientific">Oligella urethralis</name>
    <dbReference type="NCBI Taxonomy" id="90245"/>
    <lineage>
        <taxon>Bacteria</taxon>
        <taxon>Pseudomonadati</taxon>
        <taxon>Pseudomonadota</taxon>
        <taxon>Betaproteobacteria</taxon>
        <taxon>Burkholderiales</taxon>
        <taxon>Alcaligenaceae</taxon>
        <taxon>Oligella</taxon>
    </lineage>
</organism>
<evidence type="ECO:0000256" key="3">
    <source>
        <dbReference type="ARBA" id="ARBA00022638"/>
    </source>
</evidence>
<dbReference type="InterPro" id="IPR034690">
    <property type="entry name" value="Endolysin_T4_type"/>
</dbReference>
<protein>
    <recommendedName>
        <fullName evidence="6">Lysozyme</fullName>
        <ecNumber evidence="6">3.2.1.17</ecNumber>
    </recommendedName>
</protein>
<dbReference type="Gene3D" id="1.10.530.40">
    <property type="match status" value="1"/>
</dbReference>
<dbReference type="PANTHER" id="PTHR38107">
    <property type="match status" value="1"/>
</dbReference>
<evidence type="ECO:0000256" key="6">
    <source>
        <dbReference type="RuleBase" id="RU003788"/>
    </source>
</evidence>
<dbReference type="InterPro" id="IPR023347">
    <property type="entry name" value="Lysozyme_dom_sf"/>
</dbReference>
<dbReference type="GO" id="GO:0016998">
    <property type="term" value="P:cell wall macromolecule catabolic process"/>
    <property type="evidence" value="ECO:0007669"/>
    <property type="project" value="InterPro"/>
</dbReference>
<evidence type="ECO:0000313" key="7">
    <source>
        <dbReference type="EMBL" id="SPY08181.1"/>
    </source>
</evidence>
<keyword evidence="3 6" id="KW-0081">Bacteriolytic enzyme</keyword>
<dbReference type="RefSeq" id="WP_113062590.1">
    <property type="nucleotide sequence ID" value="NZ_UATH01000001.1"/>
</dbReference>
<keyword evidence="5 6" id="KW-0326">Glycosidase</keyword>
<evidence type="ECO:0000256" key="5">
    <source>
        <dbReference type="ARBA" id="ARBA00023295"/>
    </source>
</evidence>
<dbReference type="InterPro" id="IPR051018">
    <property type="entry name" value="Bacteriophage_GH24"/>
</dbReference>
<dbReference type="HAMAP" id="MF_04110">
    <property type="entry name" value="ENDOLYSIN_T4"/>
    <property type="match status" value="1"/>
</dbReference>
<dbReference type="PANTHER" id="PTHR38107:SF3">
    <property type="entry name" value="LYSOZYME RRRD-RELATED"/>
    <property type="match status" value="1"/>
</dbReference>
<name>A0A2X1UUV3_9BURK</name>
<dbReference type="GO" id="GO:0031640">
    <property type="term" value="P:killing of cells of another organism"/>
    <property type="evidence" value="ECO:0007669"/>
    <property type="project" value="UniProtKB-KW"/>
</dbReference>
<dbReference type="SUPFAM" id="SSF53955">
    <property type="entry name" value="Lysozyme-like"/>
    <property type="match status" value="1"/>
</dbReference>
<dbReference type="GO" id="GO:0003796">
    <property type="term" value="F:lysozyme activity"/>
    <property type="evidence" value="ECO:0007669"/>
    <property type="project" value="UniProtKB-EC"/>
</dbReference>
<evidence type="ECO:0000256" key="4">
    <source>
        <dbReference type="ARBA" id="ARBA00022801"/>
    </source>
</evidence>
<evidence type="ECO:0000256" key="1">
    <source>
        <dbReference type="ARBA" id="ARBA00000632"/>
    </source>
</evidence>
<dbReference type="EC" id="3.2.1.17" evidence="6"/>
<comment type="similarity">
    <text evidence="6">Belongs to the glycosyl hydrolase 24 family.</text>
</comment>
<keyword evidence="4 6" id="KW-0378">Hydrolase</keyword>
<dbReference type="InterPro" id="IPR002196">
    <property type="entry name" value="Glyco_hydro_24"/>
</dbReference>
<sequence>MKNRNGIVALVVSGAIALASPFLMSFLGKWEGEGEYVVYADKLAGGLPTVCKGITKWTSPYPVVIGERWSPEKCEEVETHVTVQTQMKLAECLTNEAITQNVFDALTSHAHNVGVNNTCKSRAVRLINAGDIRAGCDAIAHSATGRPVWSYVGTKFVRGLYNRRLAERALCLKGM</sequence>
<gene>
    <name evidence="7" type="ORF">NCTC11009_01403</name>
</gene>
<dbReference type="Pfam" id="PF00959">
    <property type="entry name" value="Phage_lysozyme"/>
    <property type="match status" value="1"/>
</dbReference>
<dbReference type="AlphaFoldDB" id="A0A2X1UUV3"/>
<dbReference type="GO" id="GO:0009253">
    <property type="term" value="P:peptidoglycan catabolic process"/>
    <property type="evidence" value="ECO:0007669"/>
    <property type="project" value="InterPro"/>
</dbReference>
<accession>A0A2X1UUV3</accession>
<keyword evidence="2 6" id="KW-0929">Antimicrobial</keyword>
<evidence type="ECO:0000256" key="2">
    <source>
        <dbReference type="ARBA" id="ARBA00022529"/>
    </source>
</evidence>
<reference evidence="7 8" key="1">
    <citation type="submission" date="2018-06" db="EMBL/GenBank/DDBJ databases">
        <authorList>
            <consortium name="Pathogen Informatics"/>
            <person name="Doyle S."/>
        </authorList>
    </citation>
    <scope>NUCLEOTIDE SEQUENCE [LARGE SCALE GENOMIC DNA]</scope>
    <source>
        <strain evidence="7 8">NCTC11009</strain>
    </source>
</reference>
<dbReference type="Proteomes" id="UP000250242">
    <property type="component" value="Unassembled WGS sequence"/>
</dbReference>
<evidence type="ECO:0000313" key="8">
    <source>
        <dbReference type="Proteomes" id="UP000250242"/>
    </source>
</evidence>
<proteinExistence type="inferred from homology"/>
<comment type="catalytic activity">
    <reaction evidence="1 6">
        <text>Hydrolysis of (1-&gt;4)-beta-linkages between N-acetylmuramic acid and N-acetyl-D-glucosamine residues in a peptidoglycan and between N-acetyl-D-glucosamine residues in chitodextrins.</text>
        <dbReference type="EC" id="3.2.1.17"/>
    </reaction>
</comment>
<dbReference type="InterPro" id="IPR023346">
    <property type="entry name" value="Lysozyme-like_dom_sf"/>
</dbReference>